<accession>A0ABS8S515</accession>
<comment type="caution">
    <text evidence="12">The sequence shown here is derived from an EMBL/GenBank/DDBJ whole genome shotgun (WGS) entry which is preliminary data.</text>
</comment>
<gene>
    <name evidence="12" type="ORF">HAX54_023461</name>
</gene>
<dbReference type="PRINTS" id="PR00463">
    <property type="entry name" value="EP450I"/>
</dbReference>
<proteinExistence type="inferred from homology"/>
<evidence type="ECO:0000256" key="8">
    <source>
        <dbReference type="ARBA" id="ARBA00023004"/>
    </source>
</evidence>
<evidence type="ECO:0000256" key="3">
    <source>
        <dbReference type="ARBA" id="ARBA00010617"/>
    </source>
</evidence>
<dbReference type="InterPro" id="IPR036396">
    <property type="entry name" value="Cyt_P450_sf"/>
</dbReference>
<keyword evidence="13" id="KW-1185">Reference proteome</keyword>
<dbReference type="InterPro" id="IPR002401">
    <property type="entry name" value="Cyt_P450_E_grp-I"/>
</dbReference>
<keyword evidence="11" id="KW-0349">Heme</keyword>
<comment type="similarity">
    <text evidence="3 11">Belongs to the cytochrome P450 family.</text>
</comment>
<evidence type="ECO:0000256" key="6">
    <source>
        <dbReference type="ARBA" id="ARBA00022989"/>
    </source>
</evidence>
<name>A0ABS8S515_DATST</name>
<protein>
    <recommendedName>
        <fullName evidence="9">C-22 sterol desaturase</fullName>
    </recommendedName>
</protein>
<evidence type="ECO:0000256" key="7">
    <source>
        <dbReference type="ARBA" id="ARBA00023002"/>
    </source>
</evidence>
<comment type="cofactor">
    <cofactor evidence="1">
        <name>heme</name>
        <dbReference type="ChEBI" id="CHEBI:30413"/>
    </cofactor>
</comment>
<dbReference type="InterPro" id="IPR017972">
    <property type="entry name" value="Cyt_P450_CS"/>
</dbReference>
<dbReference type="EMBL" id="JACEIK010000285">
    <property type="protein sequence ID" value="MCD7454099.1"/>
    <property type="molecule type" value="Genomic_DNA"/>
</dbReference>
<dbReference type="Gene3D" id="1.10.630.10">
    <property type="entry name" value="Cytochrome P450"/>
    <property type="match status" value="1"/>
</dbReference>
<dbReference type="PRINTS" id="PR00385">
    <property type="entry name" value="P450"/>
</dbReference>
<evidence type="ECO:0000256" key="11">
    <source>
        <dbReference type="RuleBase" id="RU000461"/>
    </source>
</evidence>
<evidence type="ECO:0000256" key="4">
    <source>
        <dbReference type="ARBA" id="ARBA00022692"/>
    </source>
</evidence>
<keyword evidence="5 11" id="KW-0479">Metal-binding</keyword>
<evidence type="ECO:0000313" key="12">
    <source>
        <dbReference type="EMBL" id="MCD7454099.1"/>
    </source>
</evidence>
<reference evidence="12 13" key="1">
    <citation type="journal article" date="2021" name="BMC Genomics">
        <title>Datura genome reveals duplications of psychoactive alkaloid biosynthetic genes and high mutation rate following tissue culture.</title>
        <authorList>
            <person name="Rajewski A."/>
            <person name="Carter-House D."/>
            <person name="Stajich J."/>
            <person name="Litt A."/>
        </authorList>
    </citation>
    <scope>NUCLEOTIDE SEQUENCE [LARGE SCALE GENOMIC DNA]</scope>
    <source>
        <strain evidence="12">AR-01</strain>
    </source>
</reference>
<dbReference type="Pfam" id="PF00067">
    <property type="entry name" value="p450"/>
    <property type="match status" value="1"/>
</dbReference>
<dbReference type="PROSITE" id="PS00086">
    <property type="entry name" value="CYTOCHROME_P450"/>
    <property type="match status" value="1"/>
</dbReference>
<evidence type="ECO:0000256" key="2">
    <source>
        <dbReference type="ARBA" id="ARBA00004167"/>
    </source>
</evidence>
<organism evidence="12 13">
    <name type="scientific">Datura stramonium</name>
    <name type="common">Jimsonweed</name>
    <name type="synonym">Common thornapple</name>
    <dbReference type="NCBI Taxonomy" id="4076"/>
    <lineage>
        <taxon>Eukaryota</taxon>
        <taxon>Viridiplantae</taxon>
        <taxon>Streptophyta</taxon>
        <taxon>Embryophyta</taxon>
        <taxon>Tracheophyta</taxon>
        <taxon>Spermatophyta</taxon>
        <taxon>Magnoliopsida</taxon>
        <taxon>eudicotyledons</taxon>
        <taxon>Gunneridae</taxon>
        <taxon>Pentapetalae</taxon>
        <taxon>asterids</taxon>
        <taxon>lamiids</taxon>
        <taxon>Solanales</taxon>
        <taxon>Solanaceae</taxon>
        <taxon>Solanoideae</taxon>
        <taxon>Datureae</taxon>
        <taxon>Datura</taxon>
    </lineage>
</organism>
<dbReference type="PANTHER" id="PTHR24286">
    <property type="entry name" value="CYTOCHROME P450 26"/>
    <property type="match status" value="1"/>
</dbReference>
<keyword evidence="7 11" id="KW-0560">Oxidoreductase</keyword>
<evidence type="ECO:0000256" key="5">
    <source>
        <dbReference type="ARBA" id="ARBA00022723"/>
    </source>
</evidence>
<evidence type="ECO:0000256" key="9">
    <source>
        <dbReference type="ARBA" id="ARBA00041546"/>
    </source>
</evidence>
<evidence type="ECO:0000313" key="13">
    <source>
        <dbReference type="Proteomes" id="UP000823775"/>
    </source>
</evidence>
<comment type="catalytic activity">
    <reaction evidence="10">
        <text>5-dehydroepisterol + NADPH + O2 + H(+) = ergosta-5,7,22,24(28)-tetraen-3beta-ol + NADP(+) + 2 H2O</text>
        <dbReference type="Rhea" id="RHEA:33467"/>
        <dbReference type="ChEBI" id="CHEBI:15377"/>
        <dbReference type="ChEBI" id="CHEBI:15378"/>
        <dbReference type="ChEBI" id="CHEBI:15379"/>
        <dbReference type="ChEBI" id="CHEBI:18249"/>
        <dbReference type="ChEBI" id="CHEBI:52972"/>
        <dbReference type="ChEBI" id="CHEBI:57783"/>
        <dbReference type="ChEBI" id="CHEBI:58349"/>
        <dbReference type="EC" id="1.14.19.41"/>
    </reaction>
</comment>
<sequence>MSGKKHKDIRRLTTTKFTPKALAAYTAIQQKIIKINESWLMRHLNQINPTAIPHPKHELGNFPDHSPHNNNKLNGLQNPPKYTHKELGGHLFDFLFASQDASTSSLLWAVAILDSYPRILEKVRTEVARFWSPECDEPLTGDMLREMKYLEAVALEVLRFRPPAPMVPHLTSEEFRLTDDYVIPKGTIVFPSVTDSCLQGFPEAEKFDPDRFMEERQEERFYKKNFLVFGTGPHACLGQRYAINLLMLFIAIFTASIDFKRHKTHGCDDTCYIPASAPMDHCKVFLSKRRM</sequence>
<keyword evidence="6" id="KW-0472">Membrane</keyword>
<dbReference type="SUPFAM" id="SSF48264">
    <property type="entry name" value="Cytochrome P450"/>
    <property type="match status" value="1"/>
</dbReference>
<dbReference type="InterPro" id="IPR001128">
    <property type="entry name" value="Cyt_P450"/>
</dbReference>
<dbReference type="PANTHER" id="PTHR24286:SF228">
    <property type="entry name" value="C-22 STEROL DESATURASE ERG5"/>
    <property type="match status" value="1"/>
</dbReference>
<evidence type="ECO:0000256" key="1">
    <source>
        <dbReference type="ARBA" id="ARBA00001971"/>
    </source>
</evidence>
<keyword evidence="6" id="KW-1133">Transmembrane helix</keyword>
<keyword evidence="11" id="KW-0503">Monooxygenase</keyword>
<dbReference type="Proteomes" id="UP000823775">
    <property type="component" value="Unassembled WGS sequence"/>
</dbReference>
<comment type="subcellular location">
    <subcellularLocation>
        <location evidence="2">Membrane</location>
        <topology evidence="2">Single-pass membrane protein</topology>
    </subcellularLocation>
</comment>
<evidence type="ECO:0000256" key="10">
    <source>
        <dbReference type="ARBA" id="ARBA00047463"/>
    </source>
</evidence>
<keyword evidence="4" id="KW-0812">Transmembrane</keyword>
<keyword evidence="8 11" id="KW-0408">Iron</keyword>